<organism evidence="2 3">
    <name type="scientific">Trichonephila inaurata madagascariensis</name>
    <dbReference type="NCBI Taxonomy" id="2747483"/>
    <lineage>
        <taxon>Eukaryota</taxon>
        <taxon>Metazoa</taxon>
        <taxon>Ecdysozoa</taxon>
        <taxon>Arthropoda</taxon>
        <taxon>Chelicerata</taxon>
        <taxon>Arachnida</taxon>
        <taxon>Araneae</taxon>
        <taxon>Araneomorphae</taxon>
        <taxon>Entelegynae</taxon>
        <taxon>Araneoidea</taxon>
        <taxon>Nephilidae</taxon>
        <taxon>Trichonephila</taxon>
        <taxon>Trichonephila inaurata</taxon>
    </lineage>
</organism>
<dbReference type="EMBL" id="BMAV01013619">
    <property type="protein sequence ID" value="GFY61378.1"/>
    <property type="molecule type" value="Genomic_DNA"/>
</dbReference>
<comment type="caution">
    <text evidence="2">The sequence shown here is derived from an EMBL/GenBank/DDBJ whole genome shotgun (WGS) entry which is preliminary data.</text>
</comment>
<accession>A0A8X6XYI2</accession>
<name>A0A8X6XYI2_9ARAC</name>
<dbReference type="Proteomes" id="UP000886998">
    <property type="component" value="Unassembled WGS sequence"/>
</dbReference>
<evidence type="ECO:0000256" key="1">
    <source>
        <dbReference type="SAM" id="MobiDB-lite"/>
    </source>
</evidence>
<evidence type="ECO:0000313" key="3">
    <source>
        <dbReference type="Proteomes" id="UP000886998"/>
    </source>
</evidence>
<keyword evidence="3" id="KW-1185">Reference proteome</keyword>
<dbReference type="AlphaFoldDB" id="A0A8X6XYI2"/>
<feature type="region of interest" description="Disordered" evidence="1">
    <location>
        <begin position="1"/>
        <end position="27"/>
    </location>
</feature>
<gene>
    <name evidence="2" type="ORF">TNIN_431971</name>
</gene>
<evidence type="ECO:0000313" key="2">
    <source>
        <dbReference type="EMBL" id="GFY61378.1"/>
    </source>
</evidence>
<proteinExistence type="predicted"/>
<protein>
    <submittedName>
        <fullName evidence="2">Uncharacterized protein</fullName>
    </submittedName>
</protein>
<reference evidence="2" key="1">
    <citation type="submission" date="2020-08" db="EMBL/GenBank/DDBJ databases">
        <title>Multicomponent nature underlies the extraordinary mechanical properties of spider dragline silk.</title>
        <authorList>
            <person name="Kono N."/>
            <person name="Nakamura H."/>
            <person name="Mori M."/>
            <person name="Yoshida Y."/>
            <person name="Ohtoshi R."/>
            <person name="Malay A.D."/>
            <person name="Moran D.A.P."/>
            <person name="Tomita M."/>
            <person name="Numata K."/>
            <person name="Arakawa K."/>
        </authorList>
    </citation>
    <scope>NUCLEOTIDE SEQUENCE</scope>
</reference>
<sequence>MLTSPPDQREIDQSTPRQKSRDPESSNLSVRFAGIRTSTLKYEIQIVWFSAYYAVMSKIVNVKMGKYNIIAGNVWDKTI</sequence>